<proteinExistence type="predicted"/>
<keyword evidence="1" id="KW-0732">Signal</keyword>
<feature type="signal peptide" evidence="1">
    <location>
        <begin position="1"/>
        <end position="22"/>
    </location>
</feature>
<name>A0ABT9W3P4_9BACI</name>
<protein>
    <recommendedName>
        <fullName evidence="2">Copper amine oxidase-like N-terminal domain-containing protein</fullName>
    </recommendedName>
</protein>
<accession>A0ABT9W3P4</accession>
<dbReference type="SUPFAM" id="SSF55383">
    <property type="entry name" value="Copper amine oxidase, domain N"/>
    <property type="match status" value="1"/>
</dbReference>
<reference evidence="3 4" key="1">
    <citation type="submission" date="2023-07" db="EMBL/GenBank/DDBJ databases">
        <title>Genomic Encyclopedia of Type Strains, Phase IV (KMG-IV): sequencing the most valuable type-strain genomes for metagenomic binning, comparative biology and taxonomic classification.</title>
        <authorList>
            <person name="Goeker M."/>
        </authorList>
    </citation>
    <scope>NUCLEOTIDE SEQUENCE [LARGE SCALE GENOMIC DNA]</scope>
    <source>
        <strain evidence="3 4">DSM 12751</strain>
    </source>
</reference>
<dbReference type="EMBL" id="JAUSTY010000021">
    <property type="protein sequence ID" value="MDQ0167871.1"/>
    <property type="molecule type" value="Genomic_DNA"/>
</dbReference>
<evidence type="ECO:0000313" key="4">
    <source>
        <dbReference type="Proteomes" id="UP001235840"/>
    </source>
</evidence>
<dbReference type="InterPro" id="IPR012854">
    <property type="entry name" value="Cu_amine_oxidase-like_N"/>
</dbReference>
<feature type="chain" id="PRO_5046391720" description="Copper amine oxidase-like N-terminal domain-containing protein" evidence="1">
    <location>
        <begin position="23"/>
        <end position="163"/>
    </location>
</feature>
<dbReference type="Proteomes" id="UP001235840">
    <property type="component" value="Unassembled WGS sequence"/>
</dbReference>
<evidence type="ECO:0000256" key="1">
    <source>
        <dbReference type="SAM" id="SignalP"/>
    </source>
</evidence>
<organism evidence="3 4">
    <name type="scientific">Caldalkalibacillus horti</name>
    <dbReference type="NCBI Taxonomy" id="77523"/>
    <lineage>
        <taxon>Bacteria</taxon>
        <taxon>Bacillati</taxon>
        <taxon>Bacillota</taxon>
        <taxon>Bacilli</taxon>
        <taxon>Bacillales</taxon>
        <taxon>Bacillaceae</taxon>
        <taxon>Caldalkalibacillus</taxon>
    </lineage>
</organism>
<comment type="caution">
    <text evidence="3">The sequence shown here is derived from an EMBL/GenBank/DDBJ whole genome shotgun (WGS) entry which is preliminary data.</text>
</comment>
<gene>
    <name evidence="3" type="ORF">J2S11_003801</name>
</gene>
<evidence type="ECO:0000313" key="3">
    <source>
        <dbReference type="EMBL" id="MDQ0167871.1"/>
    </source>
</evidence>
<feature type="domain" description="Copper amine oxidase-like N-terminal" evidence="2">
    <location>
        <begin position="41"/>
        <end position="90"/>
    </location>
</feature>
<dbReference type="Pfam" id="PF07833">
    <property type="entry name" value="Cu_amine_oxidN1"/>
    <property type="match status" value="1"/>
</dbReference>
<evidence type="ECO:0000259" key="2">
    <source>
        <dbReference type="Pfam" id="PF07833"/>
    </source>
</evidence>
<dbReference type="InterPro" id="IPR036582">
    <property type="entry name" value="Mao_N_sf"/>
</dbReference>
<sequence>MKKMLIGLVAGLLIGSVGTAAANNTAVQAIFSSFTLQVEGVELPIEPLVHEGSTYLPVRQVAGMLGFDVSYTSATRTIGLARNDQSINAAAEEVRGAVETLTGEEIINLVRTLYPDLFQEGNVVIDENGLLQIGDVKIQLEADENGEYSIDPLLESGVLSNQE</sequence>
<keyword evidence="4" id="KW-1185">Reference proteome</keyword>